<feature type="compositionally biased region" description="Polar residues" evidence="1">
    <location>
        <begin position="198"/>
        <end position="224"/>
    </location>
</feature>
<evidence type="ECO:0000313" key="3">
    <source>
        <dbReference type="EMBL" id="KZZ98971.1"/>
    </source>
</evidence>
<feature type="region of interest" description="Disordered" evidence="1">
    <location>
        <begin position="193"/>
        <end position="259"/>
    </location>
</feature>
<dbReference type="EMBL" id="AZGY01000004">
    <property type="protein sequence ID" value="KZZ98971.1"/>
    <property type="molecule type" value="Genomic_DNA"/>
</dbReference>
<evidence type="ECO:0000313" key="4">
    <source>
        <dbReference type="Proteomes" id="UP000078544"/>
    </source>
</evidence>
<feature type="compositionally biased region" description="Acidic residues" evidence="1">
    <location>
        <begin position="250"/>
        <end position="259"/>
    </location>
</feature>
<reference evidence="3 4" key="1">
    <citation type="journal article" date="2016" name="Genome Biol. Evol.">
        <title>Divergent and convergent evolution of fungal pathogenicity.</title>
        <authorList>
            <person name="Shang Y."/>
            <person name="Xiao G."/>
            <person name="Zheng P."/>
            <person name="Cen K."/>
            <person name="Zhan S."/>
            <person name="Wang C."/>
        </authorList>
    </citation>
    <scope>NUCLEOTIDE SEQUENCE [LARGE SCALE GENOMIC DNA]</scope>
    <source>
        <strain evidence="3 4">RCEF 2490</strain>
    </source>
</reference>
<sequence length="259" mass="29329">MATEETTPVLRVAAPAPDSDEIDKSSLKRKVSPMNADDHTESHTKRQRQHADGDKSKPAAPGEATERTTTATREEEKKRGKRLFGGLLNTLSQTNTNSQHRKRQEIEIKQQERLQKQRDEDDQKRAEKLSRIKEGRMIEQIYFEEQVYYLPWKKTKDQENTIEEQIREAKGIVATEQEDFKAKKERHLIRYGTARAIPSQNGGPPRQEGSQVNVANDATTTKSALTPAPALAQKASSDHEAHDESGDVLVEAEEDMVIY</sequence>
<feature type="compositionally biased region" description="Basic and acidic residues" evidence="1">
    <location>
        <begin position="236"/>
        <end position="245"/>
    </location>
</feature>
<feature type="region of interest" description="Disordered" evidence="1">
    <location>
        <begin position="110"/>
        <end position="129"/>
    </location>
</feature>
<proteinExistence type="predicted"/>
<feature type="domain" description="Pinin/SDK/MemA protein" evidence="2">
    <location>
        <begin position="74"/>
        <end position="146"/>
    </location>
</feature>
<protein>
    <submittedName>
        <fullName evidence="3">Pinin/SDK/MemA protein</fullName>
    </submittedName>
</protein>
<name>A0A168EMX7_9HYPO</name>
<organism evidence="3 4">
    <name type="scientific">Moelleriella libera RCEF 2490</name>
    <dbReference type="NCBI Taxonomy" id="1081109"/>
    <lineage>
        <taxon>Eukaryota</taxon>
        <taxon>Fungi</taxon>
        <taxon>Dikarya</taxon>
        <taxon>Ascomycota</taxon>
        <taxon>Pezizomycotina</taxon>
        <taxon>Sordariomycetes</taxon>
        <taxon>Hypocreomycetidae</taxon>
        <taxon>Hypocreales</taxon>
        <taxon>Clavicipitaceae</taxon>
        <taxon>Moelleriella</taxon>
    </lineage>
</organism>
<comment type="caution">
    <text evidence="3">The sequence shown here is derived from an EMBL/GenBank/DDBJ whole genome shotgun (WGS) entry which is preliminary data.</text>
</comment>
<accession>A0A168EMX7</accession>
<evidence type="ECO:0000256" key="1">
    <source>
        <dbReference type="SAM" id="MobiDB-lite"/>
    </source>
</evidence>
<dbReference type="InterPro" id="IPR006786">
    <property type="entry name" value="Pinin_SDK_MemA"/>
</dbReference>
<evidence type="ECO:0000259" key="2">
    <source>
        <dbReference type="Pfam" id="PF04696"/>
    </source>
</evidence>
<feature type="compositionally biased region" description="Low complexity" evidence="1">
    <location>
        <begin position="58"/>
        <end position="71"/>
    </location>
</feature>
<dbReference type="AlphaFoldDB" id="A0A168EMX7"/>
<dbReference type="STRING" id="1081109.A0A168EMX7"/>
<dbReference type="Pfam" id="PF04696">
    <property type="entry name" value="Pinin_SDK_memA"/>
    <property type="match status" value="1"/>
</dbReference>
<feature type="compositionally biased region" description="Polar residues" evidence="1">
    <location>
        <begin position="89"/>
        <end position="98"/>
    </location>
</feature>
<dbReference type="Proteomes" id="UP000078544">
    <property type="component" value="Unassembled WGS sequence"/>
</dbReference>
<dbReference type="OrthoDB" id="330772at2759"/>
<gene>
    <name evidence="3" type="ORF">AAL_02522</name>
</gene>
<keyword evidence="4" id="KW-1185">Reference proteome</keyword>
<feature type="region of interest" description="Disordered" evidence="1">
    <location>
        <begin position="1"/>
        <end position="104"/>
    </location>
</feature>
<feature type="compositionally biased region" description="Basic and acidic residues" evidence="1">
    <location>
        <begin position="36"/>
        <end position="57"/>
    </location>
</feature>